<sequence>MARSAAHLKPWELERLAIHQYNKAIAVIMPSMSADSVYNRHCILICCLLFVSVEGLMGRYDDLVRHLRSGNQLLSSSLKDFTSDEYEVNEKLVEMFSRLSTEASNFCGKNVVSGVSQWYQVNASPNMIPARPFRDLDEASYELQRLGVRRTDNAWYSRVECENDDTDDVEGEKRRVIIHKNFDIWNSRFEGMSCTNLSAESGSQLCNLRLGQEFWKLTRTGLAGDGPISDPALFHDFMAAATSAAKPFIAMNQPTFSLDGDLISGLNFVAALAISPEVVNVKTQALDLLRKPDRREGVWDSRDVVRLYELMAASDEET</sequence>
<evidence type="ECO:0000256" key="5">
    <source>
        <dbReference type="ARBA" id="ARBA00023163"/>
    </source>
</evidence>
<dbReference type="GO" id="GO:0046872">
    <property type="term" value="F:metal ion binding"/>
    <property type="evidence" value="ECO:0007669"/>
    <property type="project" value="UniProtKB-KW"/>
</dbReference>
<keyword evidence="3" id="KW-0805">Transcription regulation</keyword>
<dbReference type="PANTHER" id="PTHR36206:SF12">
    <property type="entry name" value="ASPERCRYPTIN BIOSYNTHESIS CLUSTER-SPECIFIC TRANSCRIPTION REGULATOR ATNN-RELATED"/>
    <property type="match status" value="1"/>
</dbReference>
<evidence type="ECO:0000313" key="7">
    <source>
        <dbReference type="EMBL" id="RTE68354.1"/>
    </source>
</evidence>
<comment type="caution">
    <text evidence="7">The sequence shown here is derived from an EMBL/GenBank/DDBJ whole genome shotgun (WGS) entry which is preliminary data.</text>
</comment>
<keyword evidence="2" id="KW-0862">Zinc</keyword>
<reference evidence="7 8" key="1">
    <citation type="submission" date="2017-06" db="EMBL/GenBank/DDBJ databases">
        <title>Comparative genomic analysis of Ambrosia Fusariam Clade fungi.</title>
        <authorList>
            <person name="Stajich J.E."/>
            <person name="Carrillo J."/>
            <person name="Kijimoto T."/>
            <person name="Eskalen A."/>
            <person name="O'Donnell K."/>
            <person name="Kasson M."/>
        </authorList>
    </citation>
    <scope>NUCLEOTIDE SEQUENCE [LARGE SCALE GENOMIC DNA]</scope>
    <source>
        <strain evidence="7 8">UCR1854</strain>
    </source>
</reference>
<keyword evidence="8" id="KW-1185">Reference proteome</keyword>
<evidence type="ECO:0000256" key="4">
    <source>
        <dbReference type="ARBA" id="ARBA00023125"/>
    </source>
</evidence>
<accession>A0A430KY78</accession>
<organism evidence="7 8">
    <name type="scientific">Fusarium euwallaceae</name>
    <dbReference type="NCBI Taxonomy" id="1147111"/>
    <lineage>
        <taxon>Eukaryota</taxon>
        <taxon>Fungi</taxon>
        <taxon>Dikarya</taxon>
        <taxon>Ascomycota</taxon>
        <taxon>Pezizomycotina</taxon>
        <taxon>Sordariomycetes</taxon>
        <taxon>Hypocreomycetidae</taxon>
        <taxon>Hypocreales</taxon>
        <taxon>Nectriaceae</taxon>
        <taxon>Fusarium</taxon>
        <taxon>Fusarium solani species complex</taxon>
    </lineage>
</organism>
<evidence type="ECO:0000256" key="1">
    <source>
        <dbReference type="ARBA" id="ARBA00022723"/>
    </source>
</evidence>
<keyword evidence="5" id="KW-0804">Transcription</keyword>
<keyword evidence="4" id="KW-0238">DNA-binding</keyword>
<evidence type="ECO:0000256" key="3">
    <source>
        <dbReference type="ARBA" id="ARBA00023015"/>
    </source>
</evidence>
<proteinExistence type="predicted"/>
<dbReference type="GO" id="GO:0003677">
    <property type="term" value="F:DNA binding"/>
    <property type="evidence" value="ECO:0007669"/>
    <property type="project" value="UniProtKB-KW"/>
</dbReference>
<name>A0A430KY78_9HYPO</name>
<evidence type="ECO:0000256" key="2">
    <source>
        <dbReference type="ARBA" id="ARBA00022833"/>
    </source>
</evidence>
<dbReference type="AlphaFoldDB" id="A0A430KY78"/>
<evidence type="ECO:0000256" key="6">
    <source>
        <dbReference type="ARBA" id="ARBA00023242"/>
    </source>
</evidence>
<protein>
    <submittedName>
        <fullName evidence="7">Uncharacterized protein</fullName>
    </submittedName>
</protein>
<keyword evidence="1" id="KW-0479">Metal-binding</keyword>
<evidence type="ECO:0000313" key="8">
    <source>
        <dbReference type="Proteomes" id="UP000287124"/>
    </source>
</evidence>
<gene>
    <name evidence="7" type="ORF">BHE90_017270</name>
</gene>
<keyword evidence="6" id="KW-0539">Nucleus</keyword>
<dbReference type="Proteomes" id="UP000287124">
    <property type="component" value="Unassembled WGS sequence"/>
</dbReference>
<dbReference type="InterPro" id="IPR052360">
    <property type="entry name" value="Transcr_Regulatory_Proteins"/>
</dbReference>
<dbReference type="PANTHER" id="PTHR36206">
    <property type="entry name" value="ASPERCRYPTIN BIOSYNTHESIS CLUSTER-SPECIFIC TRANSCRIPTION REGULATOR ATNN-RELATED"/>
    <property type="match status" value="1"/>
</dbReference>
<dbReference type="EMBL" id="MIKF01000911">
    <property type="protein sequence ID" value="RTE68354.1"/>
    <property type="molecule type" value="Genomic_DNA"/>
</dbReference>